<gene>
    <name evidence="3" type="primary">Man2a1</name>
    <name evidence="3" type="ORF">EYF80_061693</name>
</gene>
<feature type="compositionally biased region" description="Polar residues" evidence="1">
    <location>
        <begin position="7"/>
        <end position="17"/>
    </location>
</feature>
<comment type="caution">
    <text evidence="3">The sequence shown here is derived from an EMBL/GenBank/DDBJ whole genome shotgun (WGS) entry which is preliminary data.</text>
</comment>
<organism evidence="3 4">
    <name type="scientific">Liparis tanakae</name>
    <name type="common">Tanaka's snailfish</name>
    <dbReference type="NCBI Taxonomy" id="230148"/>
    <lineage>
        <taxon>Eukaryota</taxon>
        <taxon>Metazoa</taxon>
        <taxon>Chordata</taxon>
        <taxon>Craniata</taxon>
        <taxon>Vertebrata</taxon>
        <taxon>Euteleostomi</taxon>
        <taxon>Actinopterygii</taxon>
        <taxon>Neopterygii</taxon>
        <taxon>Teleostei</taxon>
        <taxon>Neoteleostei</taxon>
        <taxon>Acanthomorphata</taxon>
        <taxon>Eupercaria</taxon>
        <taxon>Perciformes</taxon>
        <taxon>Cottioidei</taxon>
        <taxon>Cottales</taxon>
        <taxon>Liparidae</taxon>
        <taxon>Liparis</taxon>
    </lineage>
</organism>
<dbReference type="EMBL" id="SRLO01007227">
    <property type="protein sequence ID" value="TNN28158.1"/>
    <property type="molecule type" value="Genomic_DNA"/>
</dbReference>
<proteinExistence type="predicted"/>
<dbReference type="Proteomes" id="UP000314294">
    <property type="component" value="Unassembled WGS sequence"/>
</dbReference>
<feature type="region of interest" description="Disordered" evidence="1">
    <location>
        <begin position="1"/>
        <end position="38"/>
    </location>
</feature>
<keyword evidence="2" id="KW-0472">Membrane</keyword>
<protein>
    <submittedName>
        <fullName evidence="3">Alpha-mannosidase 2</fullName>
    </submittedName>
</protein>
<name>A0A4Z2EHA4_9TELE</name>
<keyword evidence="2" id="KW-1133">Transmembrane helix</keyword>
<dbReference type="OrthoDB" id="8960415at2759"/>
<reference evidence="3 4" key="1">
    <citation type="submission" date="2019-03" db="EMBL/GenBank/DDBJ databases">
        <title>First draft genome of Liparis tanakae, snailfish: a comprehensive survey of snailfish specific genes.</title>
        <authorList>
            <person name="Kim W."/>
            <person name="Song I."/>
            <person name="Jeong J.-H."/>
            <person name="Kim D."/>
            <person name="Kim S."/>
            <person name="Ryu S."/>
            <person name="Song J.Y."/>
            <person name="Lee S.K."/>
        </authorList>
    </citation>
    <scope>NUCLEOTIDE SEQUENCE [LARGE SCALE GENOMIC DNA]</scope>
    <source>
        <tissue evidence="3">Muscle</tissue>
    </source>
</reference>
<feature type="transmembrane region" description="Helical" evidence="2">
    <location>
        <begin position="46"/>
        <end position="66"/>
    </location>
</feature>
<sequence>MDLRTCDVTSQPESESCASAREKKRSRHEAARDRPSAEAQMKRKPLLVLLVGGAFCVAMTSLYRMLELMQGAELQAPAGPLDDDLSRLQQQIERLERLLGDNNRLVATLQDSLAYHRAALGKGGVVNVSSGSAHSRADTPPGCRLAEEMKDGADGVQVSLAYMLTAVFTEGPLVLKLFNVLKY</sequence>
<keyword evidence="4" id="KW-1185">Reference proteome</keyword>
<evidence type="ECO:0000313" key="3">
    <source>
        <dbReference type="EMBL" id="TNN28158.1"/>
    </source>
</evidence>
<evidence type="ECO:0000313" key="4">
    <source>
        <dbReference type="Proteomes" id="UP000314294"/>
    </source>
</evidence>
<dbReference type="AlphaFoldDB" id="A0A4Z2EHA4"/>
<accession>A0A4Z2EHA4</accession>
<evidence type="ECO:0000256" key="1">
    <source>
        <dbReference type="SAM" id="MobiDB-lite"/>
    </source>
</evidence>
<keyword evidence="2" id="KW-0812">Transmembrane</keyword>
<evidence type="ECO:0000256" key="2">
    <source>
        <dbReference type="SAM" id="Phobius"/>
    </source>
</evidence>